<dbReference type="Gene3D" id="3.90.550.10">
    <property type="entry name" value="Spore Coat Polysaccharide Biosynthesis Protein SpsA, Chain A"/>
    <property type="match status" value="1"/>
</dbReference>
<feature type="domain" description="MobA-like NTP transferase" evidence="3">
    <location>
        <begin position="7"/>
        <end position="165"/>
    </location>
</feature>
<name>A0A8J3BIA3_9ACTN</name>
<proteinExistence type="predicted"/>
<reference evidence="4" key="1">
    <citation type="journal article" date="2014" name="Int. J. Syst. Evol. Microbiol.">
        <title>Complete genome sequence of Corynebacterium casei LMG S-19264T (=DSM 44701T), isolated from a smear-ripened cheese.</title>
        <authorList>
            <consortium name="US DOE Joint Genome Institute (JGI-PGF)"/>
            <person name="Walter F."/>
            <person name="Albersmeier A."/>
            <person name="Kalinowski J."/>
            <person name="Ruckert C."/>
        </authorList>
    </citation>
    <scope>NUCLEOTIDE SEQUENCE</scope>
    <source>
        <strain evidence="4">JCM 3091</strain>
    </source>
</reference>
<organism evidence="4 5">
    <name type="scientific">Pilimelia terevasa</name>
    <dbReference type="NCBI Taxonomy" id="53372"/>
    <lineage>
        <taxon>Bacteria</taxon>
        <taxon>Bacillati</taxon>
        <taxon>Actinomycetota</taxon>
        <taxon>Actinomycetes</taxon>
        <taxon>Micromonosporales</taxon>
        <taxon>Micromonosporaceae</taxon>
        <taxon>Pilimelia</taxon>
    </lineage>
</organism>
<protein>
    <recommendedName>
        <fullName evidence="3">MobA-like NTP transferase domain-containing protein</fullName>
    </recommendedName>
</protein>
<dbReference type="SUPFAM" id="SSF53448">
    <property type="entry name" value="Nucleotide-diphospho-sugar transferases"/>
    <property type="match status" value="1"/>
</dbReference>
<dbReference type="InterPro" id="IPR029044">
    <property type="entry name" value="Nucleotide-diphossugar_trans"/>
</dbReference>
<evidence type="ECO:0000313" key="4">
    <source>
        <dbReference type="EMBL" id="GGK23555.1"/>
    </source>
</evidence>
<dbReference type="EMBL" id="BMQC01000004">
    <property type="protein sequence ID" value="GGK23555.1"/>
    <property type="molecule type" value="Genomic_DNA"/>
</dbReference>
<dbReference type="PANTHER" id="PTHR19136">
    <property type="entry name" value="MOLYBDENUM COFACTOR GUANYLYLTRANSFERASE"/>
    <property type="match status" value="1"/>
</dbReference>
<comment type="caution">
    <text evidence="4">The sequence shown here is derived from an EMBL/GenBank/DDBJ whole genome shotgun (WGS) entry which is preliminary data.</text>
</comment>
<dbReference type="Proteomes" id="UP000662200">
    <property type="component" value="Unassembled WGS sequence"/>
</dbReference>
<feature type="region of interest" description="Disordered" evidence="2">
    <location>
        <begin position="194"/>
        <end position="216"/>
    </location>
</feature>
<accession>A0A8J3BIA3</accession>
<gene>
    <name evidence="4" type="ORF">GCM10010124_15020</name>
</gene>
<evidence type="ECO:0000256" key="1">
    <source>
        <dbReference type="ARBA" id="ARBA00022679"/>
    </source>
</evidence>
<keyword evidence="1" id="KW-0808">Transferase</keyword>
<evidence type="ECO:0000259" key="3">
    <source>
        <dbReference type="Pfam" id="PF12804"/>
    </source>
</evidence>
<dbReference type="InterPro" id="IPR025877">
    <property type="entry name" value="MobA-like_NTP_Trfase"/>
</dbReference>
<dbReference type="PANTHER" id="PTHR19136:SF81">
    <property type="entry name" value="MOLYBDENUM COFACTOR GUANYLYLTRANSFERASE"/>
    <property type="match status" value="1"/>
</dbReference>
<dbReference type="Pfam" id="PF12804">
    <property type="entry name" value="NTP_transf_3"/>
    <property type="match status" value="1"/>
</dbReference>
<reference evidence="4" key="2">
    <citation type="submission" date="2020-09" db="EMBL/GenBank/DDBJ databases">
        <authorList>
            <person name="Sun Q."/>
            <person name="Ohkuma M."/>
        </authorList>
    </citation>
    <scope>NUCLEOTIDE SEQUENCE</scope>
    <source>
        <strain evidence="4">JCM 3091</strain>
    </source>
</reference>
<evidence type="ECO:0000313" key="5">
    <source>
        <dbReference type="Proteomes" id="UP000662200"/>
    </source>
</evidence>
<keyword evidence="5" id="KW-1185">Reference proteome</keyword>
<sequence>MTGEYAAVVLAGGAGRRLGGPAKPATPVGGRPMVCRVLDAVADAVARVAVGAPDLPVPPGVSLTRERPADGGPVAGLAAGLAALGDPLPDRVVVLAADLPLLTPAAVGRLLAALGDPRAPVEAAVLADDAGRPQWLCAAWRGDALARALAALGPPRGAAVRRLYADAAVARVDLPADAPPAWWDCDTPDALARARGWLGDPSAGPARSAGAQHPDQ</sequence>
<evidence type="ECO:0000256" key="2">
    <source>
        <dbReference type="SAM" id="MobiDB-lite"/>
    </source>
</evidence>
<dbReference type="GO" id="GO:0016779">
    <property type="term" value="F:nucleotidyltransferase activity"/>
    <property type="evidence" value="ECO:0007669"/>
    <property type="project" value="UniProtKB-ARBA"/>
</dbReference>
<dbReference type="AlphaFoldDB" id="A0A8J3BIA3"/>